<dbReference type="OrthoDB" id="9814359at2"/>
<keyword evidence="1" id="KW-0479">Metal-binding</keyword>
<dbReference type="Pfam" id="PF00403">
    <property type="entry name" value="HMA"/>
    <property type="match status" value="1"/>
</dbReference>
<dbReference type="CDD" id="cd00371">
    <property type="entry name" value="HMA"/>
    <property type="match status" value="1"/>
</dbReference>
<organism evidence="3 4">
    <name type="scientific">Dyella tabacisoli</name>
    <dbReference type="NCBI Taxonomy" id="2282381"/>
    <lineage>
        <taxon>Bacteria</taxon>
        <taxon>Pseudomonadati</taxon>
        <taxon>Pseudomonadota</taxon>
        <taxon>Gammaproteobacteria</taxon>
        <taxon>Lysobacterales</taxon>
        <taxon>Rhodanobacteraceae</taxon>
        <taxon>Dyella</taxon>
    </lineage>
</organism>
<feature type="domain" description="HMA" evidence="2">
    <location>
        <begin position="2"/>
        <end position="68"/>
    </location>
</feature>
<dbReference type="InterPro" id="IPR036163">
    <property type="entry name" value="HMA_dom_sf"/>
</dbReference>
<dbReference type="InterPro" id="IPR001802">
    <property type="entry name" value="MerP/CopZ"/>
</dbReference>
<protein>
    <submittedName>
        <fullName evidence="3">Copper chaperone</fullName>
    </submittedName>
</protein>
<evidence type="ECO:0000259" key="2">
    <source>
        <dbReference type="PROSITE" id="PS50846"/>
    </source>
</evidence>
<evidence type="ECO:0000256" key="1">
    <source>
        <dbReference type="ARBA" id="ARBA00022723"/>
    </source>
</evidence>
<dbReference type="PROSITE" id="PS50846">
    <property type="entry name" value="HMA_2"/>
    <property type="match status" value="1"/>
</dbReference>
<name>A0A369UXZ8_9GAMM</name>
<dbReference type="GO" id="GO:0046872">
    <property type="term" value="F:metal ion binding"/>
    <property type="evidence" value="ECO:0007669"/>
    <property type="project" value="UniProtKB-KW"/>
</dbReference>
<dbReference type="EMBL" id="QQAH01000001">
    <property type="protein sequence ID" value="RDD83219.1"/>
    <property type="molecule type" value="Genomic_DNA"/>
</dbReference>
<evidence type="ECO:0000313" key="3">
    <source>
        <dbReference type="EMBL" id="RDD83219.1"/>
    </source>
</evidence>
<evidence type="ECO:0000313" key="4">
    <source>
        <dbReference type="Proteomes" id="UP000253782"/>
    </source>
</evidence>
<dbReference type="InterPro" id="IPR006121">
    <property type="entry name" value="HMA_dom"/>
</dbReference>
<dbReference type="AlphaFoldDB" id="A0A369UXZ8"/>
<keyword evidence="4" id="KW-1185">Reference proteome</keyword>
<proteinExistence type="predicted"/>
<dbReference type="Gene3D" id="3.30.70.100">
    <property type="match status" value="1"/>
</dbReference>
<dbReference type="Proteomes" id="UP000253782">
    <property type="component" value="Unassembled WGS sequence"/>
</dbReference>
<dbReference type="FunFam" id="3.30.70.100:FF:000001">
    <property type="entry name" value="ATPase copper transporting beta"/>
    <property type="match status" value="1"/>
</dbReference>
<sequence>MSQIEWSIGGMTCGGCANRLKRALEQADGVMSAEITIETKRAKIHFDEARLNAATLKALIENVGFVVTV</sequence>
<gene>
    <name evidence="3" type="ORF">DVJ77_01035</name>
</gene>
<reference evidence="3 4" key="1">
    <citation type="submission" date="2018-07" db="EMBL/GenBank/DDBJ databases">
        <title>Dyella tabacisoli L4-6T, whole genome shotgun sequence.</title>
        <authorList>
            <person name="Zhou X.-K."/>
            <person name="Li W.-J."/>
            <person name="Duan Y.-Q."/>
        </authorList>
    </citation>
    <scope>NUCLEOTIDE SEQUENCE [LARGE SCALE GENOMIC DNA]</scope>
    <source>
        <strain evidence="3 4">L4-6</strain>
    </source>
</reference>
<dbReference type="PRINTS" id="PR00946">
    <property type="entry name" value="HGSCAVENGER"/>
</dbReference>
<accession>A0A369UXZ8</accession>
<dbReference type="RefSeq" id="WP_114843610.1">
    <property type="nucleotide sequence ID" value="NZ_JBHSPE010000001.1"/>
</dbReference>
<dbReference type="SUPFAM" id="SSF55008">
    <property type="entry name" value="HMA, heavy metal-associated domain"/>
    <property type="match status" value="1"/>
</dbReference>
<comment type="caution">
    <text evidence="3">The sequence shown here is derived from an EMBL/GenBank/DDBJ whole genome shotgun (WGS) entry which is preliminary data.</text>
</comment>